<organism evidence="3 4">
    <name type="scientific">Linnemannia gamsii</name>
    <dbReference type="NCBI Taxonomy" id="64522"/>
    <lineage>
        <taxon>Eukaryota</taxon>
        <taxon>Fungi</taxon>
        <taxon>Fungi incertae sedis</taxon>
        <taxon>Mucoromycota</taxon>
        <taxon>Mortierellomycotina</taxon>
        <taxon>Mortierellomycetes</taxon>
        <taxon>Mortierellales</taxon>
        <taxon>Mortierellaceae</taxon>
        <taxon>Linnemannia</taxon>
    </lineage>
</organism>
<feature type="transmembrane region" description="Helical" evidence="1">
    <location>
        <begin position="221"/>
        <end position="242"/>
    </location>
</feature>
<dbReference type="Proteomes" id="UP000823405">
    <property type="component" value="Unassembled WGS sequence"/>
</dbReference>
<feature type="chain" id="PRO_5040383567" evidence="2">
    <location>
        <begin position="21"/>
        <end position="243"/>
    </location>
</feature>
<keyword evidence="1" id="KW-0812">Transmembrane</keyword>
<accession>A0A9P6RM23</accession>
<dbReference type="AlphaFoldDB" id="A0A9P6RM23"/>
<name>A0A9P6RM23_9FUNG</name>
<evidence type="ECO:0000256" key="2">
    <source>
        <dbReference type="SAM" id="SignalP"/>
    </source>
</evidence>
<sequence>MLFTTKKLLVLFVTLSLSQQQFPCAQQPQPTGTTSGVNPVPTFDNNTPGIYVQSPSNGASIHPEGVLPISFTVIGRRPVSLVVATIAKPDGSGNTTVLEYKPIAALRIMTTAPLAKFKFAEGDYIVNLAITPNLTAVIPTYAPPPPAPSGNASATTTMAAPAPNPTVPVNLPGMYYWHGTIKISKEAPMPNGGEGGASKNNAAPGPGVGGVVVGGMAMTGAWATFANMIAALGVLAFVNVIVL</sequence>
<keyword evidence="1" id="KW-0472">Membrane</keyword>
<evidence type="ECO:0000313" key="3">
    <source>
        <dbReference type="EMBL" id="KAG0322079.1"/>
    </source>
</evidence>
<evidence type="ECO:0000256" key="1">
    <source>
        <dbReference type="SAM" id="Phobius"/>
    </source>
</evidence>
<reference evidence="3" key="1">
    <citation type="journal article" date="2020" name="Fungal Divers.">
        <title>Resolving the Mortierellaceae phylogeny through synthesis of multi-gene phylogenetics and phylogenomics.</title>
        <authorList>
            <person name="Vandepol N."/>
            <person name="Liber J."/>
            <person name="Desiro A."/>
            <person name="Na H."/>
            <person name="Kennedy M."/>
            <person name="Barry K."/>
            <person name="Grigoriev I.V."/>
            <person name="Miller A.N."/>
            <person name="O'Donnell K."/>
            <person name="Stajich J.E."/>
            <person name="Bonito G."/>
        </authorList>
    </citation>
    <scope>NUCLEOTIDE SEQUENCE</scope>
    <source>
        <strain evidence="3">NVP60</strain>
    </source>
</reference>
<feature type="signal peptide" evidence="2">
    <location>
        <begin position="1"/>
        <end position="20"/>
    </location>
</feature>
<evidence type="ECO:0000313" key="4">
    <source>
        <dbReference type="Proteomes" id="UP000823405"/>
    </source>
</evidence>
<keyword evidence="2" id="KW-0732">Signal</keyword>
<protein>
    <submittedName>
        <fullName evidence="3">Uncharacterized protein</fullName>
    </submittedName>
</protein>
<dbReference type="OrthoDB" id="2420380at2759"/>
<proteinExistence type="predicted"/>
<keyword evidence="1" id="KW-1133">Transmembrane helix</keyword>
<keyword evidence="4" id="KW-1185">Reference proteome</keyword>
<gene>
    <name evidence="3" type="ORF">BGZ97_008828</name>
</gene>
<dbReference type="EMBL" id="JAAAIN010000041">
    <property type="protein sequence ID" value="KAG0322079.1"/>
    <property type="molecule type" value="Genomic_DNA"/>
</dbReference>
<comment type="caution">
    <text evidence="3">The sequence shown here is derived from an EMBL/GenBank/DDBJ whole genome shotgun (WGS) entry which is preliminary data.</text>
</comment>